<evidence type="ECO:0000313" key="2">
    <source>
        <dbReference type="EMBL" id="ESU36039.1"/>
    </source>
</evidence>
<organism evidence="2 3">
    <name type="scientific">Giardia intestinalis</name>
    <name type="common">Giardia lamblia</name>
    <dbReference type="NCBI Taxonomy" id="5741"/>
    <lineage>
        <taxon>Eukaryota</taxon>
        <taxon>Metamonada</taxon>
        <taxon>Diplomonadida</taxon>
        <taxon>Hexamitidae</taxon>
        <taxon>Giardiinae</taxon>
        <taxon>Giardia</taxon>
    </lineage>
</organism>
<dbReference type="VEuPathDB" id="GiardiaDB:QR46_2474"/>
<dbReference type="Gene3D" id="1.25.40.10">
    <property type="entry name" value="Tetratricopeptide repeat domain"/>
    <property type="match status" value="1"/>
</dbReference>
<dbReference type="InterPro" id="IPR019734">
    <property type="entry name" value="TPR_rpt"/>
</dbReference>
<dbReference type="SUPFAM" id="SSF48452">
    <property type="entry name" value="TPR-like"/>
    <property type="match status" value="1"/>
</dbReference>
<dbReference type="VEuPathDB" id="GiardiaDB:GL50803_0029772"/>
<dbReference type="VEuPathDB" id="GiardiaDB:DHA2_29772"/>
<dbReference type="InterPro" id="IPR011990">
    <property type="entry name" value="TPR-like_helical_dom_sf"/>
</dbReference>
<feature type="repeat" description="TPR" evidence="1">
    <location>
        <begin position="757"/>
        <end position="790"/>
    </location>
</feature>
<sequence>MNNILVQKSLNRRNVKFFHYYFSTTCVSPSPWVLVRPFVFMRGQPSLPSQQHHEPSGGLVASGAQVSEEVAKQIGPSVDIAMLFRSNPTDVDALLARVIQLMNANEMLTLFSLLKYYISLIENRTEIPLLAVLSLARAYSSIDEHKLAVEILQLYLEDDAYVTARAKIEGYETPFSCKMVLLLPFVIETHLLYSMSSPLVYASSIFEANDRVYMEKFSILFLCITDIFKLYADADTLLETDTLFARVVTDVATVHNVLTIKISATLGQSEPTKDPDCLRQKIYVLRKHLGILIPMINASAFSSISLIAKCILCFIELIGDYRLILREGLAELIFGKGTSQKVQEELTQLIKKSHILVLKSMTLYAEQQVTTAVIASDPAESAHDASFSATDARETIVVTTPRVCMQDDSTTSSCTPTRSIDGVSKIKELLSGPSRPLSSVQTLGPSGTNGFTEFSKPRVLPTVNPHIQLRSFFIGHEVLDIHTPRMKEGNDKLTTAKGRDSTWTASTCTSGIDELSGSHAEPSTQMKAQHALDIWYEKTLQSRITFQMLLNLANVLKISQFNTISEYDEIVYFMSVILSDFESHITSARKLADFLVLIFEIIRMLIGISDQLVRKYSTVAYILYSYAIKVSTVYCDIERKVALRFNMDEQYKAYTGPLQEILRELSIILPSQKLKARYSIDIAYENGDMFFLEILDGNLTRALCFEHDYSISELSRLAARRIAIIEFTLSLALFNARLYLDAALWLERATLHCNQLEEAWILLARTYLNIGEREKSIQAASVCYRLNPSNSQAKRYCESALPEIGIHIELAVSSSCEPGVHIKDVS</sequence>
<evidence type="ECO:0000313" key="3">
    <source>
        <dbReference type="Proteomes" id="UP000018320"/>
    </source>
</evidence>
<name>V6TBB5_GIAIN</name>
<reference evidence="3" key="1">
    <citation type="submission" date="2012-02" db="EMBL/GenBank/DDBJ databases">
        <title>Genome sequencing of Giardia lamblia Genotypes A2 and B isolates (DH and GS) and comparative analysis with the genomes of Genotypes A1 and E (WB and Pig).</title>
        <authorList>
            <person name="Adam R."/>
            <person name="Dahlstrom E."/>
            <person name="Martens C."/>
            <person name="Bruno D."/>
            <person name="Barbian K."/>
            <person name="Porcella S.F."/>
            <person name="Nash T."/>
        </authorList>
    </citation>
    <scope>NUCLEOTIDE SEQUENCE</scope>
    <source>
        <strain evidence="3">DH</strain>
    </source>
</reference>
<keyword evidence="1" id="KW-0802">TPR repeat</keyword>
<dbReference type="VEuPathDB" id="GiardiaDB:GL50581_2958"/>
<dbReference type="EMBL" id="AHGT01000059">
    <property type="protein sequence ID" value="ESU36039.1"/>
    <property type="molecule type" value="Genomic_DNA"/>
</dbReference>
<evidence type="ECO:0000256" key="1">
    <source>
        <dbReference type="PROSITE-ProRule" id="PRU00339"/>
    </source>
</evidence>
<dbReference type="Proteomes" id="UP000018320">
    <property type="component" value="Unassembled WGS sequence"/>
</dbReference>
<dbReference type="AlphaFoldDB" id="V6TBB5"/>
<protein>
    <submittedName>
        <fullName evidence="2">Uncharacterized protein</fullName>
    </submittedName>
</protein>
<proteinExistence type="predicted"/>
<comment type="caution">
    <text evidence="2">The sequence shown here is derived from an EMBL/GenBank/DDBJ whole genome shotgun (WGS) entry which is preliminary data.</text>
</comment>
<accession>V6TBB5</accession>
<gene>
    <name evidence="2" type="ORF">DHA2_29772</name>
</gene>
<dbReference type="PROSITE" id="PS50005">
    <property type="entry name" value="TPR"/>
    <property type="match status" value="1"/>
</dbReference>
<reference evidence="2 3" key="2">
    <citation type="journal article" date="2013" name="Genome Biol. Evol.">
        <title>Genome sequencing of Giardia lamblia genotypes A2 and B isolates (DH and GS) and comparative analysis with the genomes of genotypes A1 and E (WB and Pig).</title>
        <authorList>
            <person name="Adam R.D."/>
            <person name="Dahlstrom E.W."/>
            <person name="Martens C.A."/>
            <person name="Bruno D.P."/>
            <person name="Barbian K.D."/>
            <person name="Ricklefs S.M."/>
            <person name="Hernandez M.M."/>
            <person name="Narla N.P."/>
            <person name="Patel R.B."/>
            <person name="Porcella S.F."/>
            <person name="Nash T.E."/>
        </authorList>
    </citation>
    <scope>NUCLEOTIDE SEQUENCE [LARGE SCALE GENOMIC DNA]</scope>
    <source>
        <strain evidence="2 3">DH</strain>
    </source>
</reference>